<dbReference type="SUPFAM" id="SSF51206">
    <property type="entry name" value="cAMP-binding domain-like"/>
    <property type="match status" value="1"/>
</dbReference>
<proteinExistence type="predicted"/>
<dbReference type="AlphaFoldDB" id="A0A1Z5JNJ1"/>
<name>A0A1Z5JNJ1_FISSO</name>
<gene>
    <name evidence="2" type="ORF">FisN_8Lh369</name>
</gene>
<reference evidence="2 3" key="1">
    <citation type="journal article" date="2015" name="Plant Cell">
        <title>Oil accumulation by the oleaginous diatom Fistulifera solaris as revealed by the genome and transcriptome.</title>
        <authorList>
            <person name="Tanaka T."/>
            <person name="Maeda Y."/>
            <person name="Veluchamy A."/>
            <person name="Tanaka M."/>
            <person name="Abida H."/>
            <person name="Marechal E."/>
            <person name="Bowler C."/>
            <person name="Muto M."/>
            <person name="Sunaga Y."/>
            <person name="Tanaka M."/>
            <person name="Yoshino T."/>
            <person name="Taniguchi T."/>
            <person name="Fukuda Y."/>
            <person name="Nemoto M."/>
            <person name="Matsumoto M."/>
            <person name="Wong P.S."/>
            <person name="Aburatani S."/>
            <person name="Fujibuchi W."/>
        </authorList>
    </citation>
    <scope>NUCLEOTIDE SEQUENCE [LARGE SCALE GENOMIC DNA]</scope>
    <source>
        <strain evidence="2 3">JPCC DA0580</strain>
    </source>
</reference>
<dbReference type="Proteomes" id="UP000198406">
    <property type="component" value="Unassembled WGS sequence"/>
</dbReference>
<evidence type="ECO:0000313" key="2">
    <source>
        <dbReference type="EMBL" id="GAX15338.1"/>
    </source>
</evidence>
<keyword evidence="3" id="KW-1185">Reference proteome</keyword>
<evidence type="ECO:0000313" key="3">
    <source>
        <dbReference type="Proteomes" id="UP000198406"/>
    </source>
</evidence>
<keyword evidence="1" id="KW-0732">Signal</keyword>
<accession>A0A1Z5JNJ1</accession>
<dbReference type="InParanoid" id="A0A1Z5JNJ1"/>
<dbReference type="InterPro" id="IPR014710">
    <property type="entry name" value="RmlC-like_jellyroll"/>
</dbReference>
<dbReference type="EMBL" id="BDSP01000092">
    <property type="protein sequence ID" value="GAX15338.1"/>
    <property type="molecule type" value="Genomic_DNA"/>
</dbReference>
<protein>
    <recommendedName>
        <fullName evidence="4">Cyclic nucleotide-binding domain-containing protein</fullName>
    </recommendedName>
</protein>
<feature type="signal peptide" evidence="1">
    <location>
        <begin position="1"/>
        <end position="20"/>
    </location>
</feature>
<sequence>MLLHLFLVLLSLARPFSVDAFSIHQRPRHQTSLSPLSFSIPSSIDFSDALSSVSSSSLSISGDESLIESTIQAAATQLMEAKLFTGMAHVTLDLAAFVSRGTAWLRLGAVMGRLFVIGADYIPDHSINTDEFLFQITMMSISLIGLAHSILPALLAMTFPTSKETLMKDGRAFQVLFRSVGLTWFQYKSLVASQALEWISVPPRQVITSEEDNQSDDGVYWLYQGEVRVESQGQHLHNVTRRVAPRLSDASLGLFGETRLVEDPQSFPPTTLTAGDTGAILLRIRSGKLKSLMAHDVHIAESVRKLLFRSMQEKLKAALLLQS</sequence>
<feature type="chain" id="PRO_5013120120" description="Cyclic nucleotide-binding domain-containing protein" evidence="1">
    <location>
        <begin position="21"/>
        <end position="323"/>
    </location>
</feature>
<dbReference type="Gene3D" id="2.60.120.10">
    <property type="entry name" value="Jelly Rolls"/>
    <property type="match status" value="1"/>
</dbReference>
<dbReference type="OrthoDB" id="47284at2759"/>
<dbReference type="InterPro" id="IPR018490">
    <property type="entry name" value="cNMP-bd_dom_sf"/>
</dbReference>
<organism evidence="2 3">
    <name type="scientific">Fistulifera solaris</name>
    <name type="common">Oleaginous diatom</name>
    <dbReference type="NCBI Taxonomy" id="1519565"/>
    <lineage>
        <taxon>Eukaryota</taxon>
        <taxon>Sar</taxon>
        <taxon>Stramenopiles</taxon>
        <taxon>Ochrophyta</taxon>
        <taxon>Bacillariophyta</taxon>
        <taxon>Bacillariophyceae</taxon>
        <taxon>Bacillariophycidae</taxon>
        <taxon>Naviculales</taxon>
        <taxon>Naviculaceae</taxon>
        <taxon>Fistulifera</taxon>
    </lineage>
</organism>
<evidence type="ECO:0000256" key="1">
    <source>
        <dbReference type="SAM" id="SignalP"/>
    </source>
</evidence>
<comment type="caution">
    <text evidence="2">The sequence shown here is derived from an EMBL/GenBank/DDBJ whole genome shotgun (WGS) entry which is preliminary data.</text>
</comment>
<evidence type="ECO:0008006" key="4">
    <source>
        <dbReference type="Google" id="ProtNLM"/>
    </source>
</evidence>